<dbReference type="EMBL" id="KZ613470">
    <property type="protein sequence ID" value="PMD25408.1"/>
    <property type="molecule type" value="Genomic_DNA"/>
</dbReference>
<dbReference type="OrthoDB" id="5326346at2759"/>
<reference evidence="1 2" key="1">
    <citation type="submission" date="2016-05" db="EMBL/GenBank/DDBJ databases">
        <title>A degradative enzymes factory behind the ericoid mycorrhizal symbiosis.</title>
        <authorList>
            <consortium name="DOE Joint Genome Institute"/>
            <person name="Martino E."/>
            <person name="Morin E."/>
            <person name="Grelet G."/>
            <person name="Kuo A."/>
            <person name="Kohler A."/>
            <person name="Daghino S."/>
            <person name="Barry K."/>
            <person name="Choi C."/>
            <person name="Cichocki N."/>
            <person name="Clum A."/>
            <person name="Copeland A."/>
            <person name="Hainaut M."/>
            <person name="Haridas S."/>
            <person name="Labutti K."/>
            <person name="Lindquist E."/>
            <person name="Lipzen A."/>
            <person name="Khouja H.-R."/>
            <person name="Murat C."/>
            <person name="Ohm R."/>
            <person name="Olson A."/>
            <person name="Spatafora J."/>
            <person name="Veneault-Fourrey C."/>
            <person name="Henrissat B."/>
            <person name="Grigoriev I."/>
            <person name="Martin F."/>
            <person name="Perotto S."/>
        </authorList>
    </citation>
    <scope>NUCLEOTIDE SEQUENCE [LARGE SCALE GENOMIC DNA]</scope>
    <source>
        <strain evidence="1 2">UAMH 7357</strain>
    </source>
</reference>
<accession>A0A2J6QGQ7</accession>
<protein>
    <submittedName>
        <fullName evidence="1">Uncharacterized protein</fullName>
    </submittedName>
</protein>
<dbReference type="AlphaFoldDB" id="A0A2J6QGQ7"/>
<name>A0A2J6QGQ7_9HELO</name>
<keyword evidence="2" id="KW-1185">Reference proteome</keyword>
<dbReference type="SUPFAM" id="SSF54695">
    <property type="entry name" value="POZ domain"/>
    <property type="match status" value="1"/>
</dbReference>
<dbReference type="Proteomes" id="UP000235672">
    <property type="component" value="Unassembled WGS sequence"/>
</dbReference>
<proteinExistence type="predicted"/>
<sequence>MLVSSRHMMLASPVFRAMLDGNFKEGCDLTSNGKVQVPLPDDDPEAFAIVLDIIHGHNRRVPREVELELLTEISILVDKYQIYEAVEFFAESWIEGLNFSLPRDYWREKKDVHTWIAISWVFDHSSEFKSMTKLTGRATCAGLVDDVDDRLPFPTSILESIEHQREKALQAAYSFIDDTISAYQGTKLLCPSPVGFFQANQIRCPSHEASRVACDSMVLGSLLKSLVKGGVWPAPTSPYKHETLDDLCDSIRCLNLVSLCDQLQPPKKSSYPPVGECHGLSAKLRENVEKQRERISGLDLQNFKKATGGSSVGN</sequence>
<evidence type="ECO:0000313" key="2">
    <source>
        <dbReference type="Proteomes" id="UP000235672"/>
    </source>
</evidence>
<dbReference type="InterPro" id="IPR011333">
    <property type="entry name" value="SKP1/BTB/POZ_sf"/>
</dbReference>
<dbReference type="STRING" id="1745343.A0A2J6QGQ7"/>
<evidence type="ECO:0000313" key="1">
    <source>
        <dbReference type="EMBL" id="PMD25408.1"/>
    </source>
</evidence>
<gene>
    <name evidence="1" type="ORF">NA56DRAFT_565466</name>
</gene>
<dbReference type="Gene3D" id="3.30.710.10">
    <property type="entry name" value="Potassium Channel Kv1.1, Chain A"/>
    <property type="match status" value="1"/>
</dbReference>
<organism evidence="1 2">
    <name type="scientific">Hyaloscypha hepaticicola</name>
    <dbReference type="NCBI Taxonomy" id="2082293"/>
    <lineage>
        <taxon>Eukaryota</taxon>
        <taxon>Fungi</taxon>
        <taxon>Dikarya</taxon>
        <taxon>Ascomycota</taxon>
        <taxon>Pezizomycotina</taxon>
        <taxon>Leotiomycetes</taxon>
        <taxon>Helotiales</taxon>
        <taxon>Hyaloscyphaceae</taxon>
        <taxon>Hyaloscypha</taxon>
    </lineage>
</organism>